<dbReference type="KEGG" id="pbt:ING2E5B_1539"/>
<gene>
    <name evidence="7 8" type="primary">lgt</name>
    <name evidence="8" type="ORF">ING2E5B_1539</name>
</gene>
<feature type="transmembrane region" description="Helical" evidence="7">
    <location>
        <begin position="215"/>
        <end position="232"/>
    </location>
</feature>
<dbReference type="Pfam" id="PF01790">
    <property type="entry name" value="LGT"/>
    <property type="match status" value="1"/>
</dbReference>
<dbReference type="AlphaFoldDB" id="A0A098C316"/>
<dbReference type="Proteomes" id="UP000032417">
    <property type="component" value="Chromosome 1"/>
</dbReference>
<dbReference type="PATRIC" id="fig|1562970.3.peg.1529"/>
<keyword evidence="6 7" id="KW-0472">Membrane</keyword>
<dbReference type="GO" id="GO:0042158">
    <property type="term" value="P:lipoprotein biosynthetic process"/>
    <property type="evidence" value="ECO:0007669"/>
    <property type="project" value="UniProtKB-UniRule"/>
</dbReference>
<organism evidence="8 9">
    <name type="scientific">Fermentimonas caenicola</name>
    <dbReference type="NCBI Taxonomy" id="1562970"/>
    <lineage>
        <taxon>Bacteria</taxon>
        <taxon>Pseudomonadati</taxon>
        <taxon>Bacteroidota</taxon>
        <taxon>Bacteroidia</taxon>
        <taxon>Bacteroidales</taxon>
        <taxon>Dysgonomonadaceae</taxon>
        <taxon>Fermentimonas</taxon>
    </lineage>
</organism>
<comment type="function">
    <text evidence="7">Catalyzes the transfer of the diacylglyceryl group from phosphatidylglycerol to the sulfhydryl group of the N-terminal cysteine of a prolipoprotein, the first step in the formation of mature lipoproteins.</text>
</comment>
<feature type="binding site" evidence="7">
    <location>
        <position position="142"/>
    </location>
    <ligand>
        <name>a 1,2-diacyl-sn-glycero-3-phospho-(1'-sn-glycerol)</name>
        <dbReference type="ChEBI" id="CHEBI:64716"/>
    </ligand>
</feature>
<keyword evidence="4 7" id="KW-0812">Transmembrane</keyword>
<sequence>MDILLSVTWNVDPTLFNLFGREIRWYGLLWVVGLLVAVYIVQKIFKKEDLPEKWFDSLFVYMIVGIIVGARLGHCLFYEPGYYLSNPLEILKVWEGGLASHGGVIGIIIAVWLYSRKVTKQSMLWTFDRVMVPTGFTSAMIRLGNLMNHEIYGGPTDRPWGFRFVDNLYPWMNGAEPIYTEPSHPTQIYEALAYLVVFGITMYLYYNTNAKDRKGLITGVGIFVIFLFRFFVEFVKNVQVEEEYSMIESTGLNLGQWLSIPFIIWGLWLIINAVRKPAVVADTPKQSQMFKPKQKTKKK</sequence>
<dbReference type="EC" id="2.5.1.145" evidence="7"/>
<comment type="similarity">
    <text evidence="1 7">Belongs to the Lgt family.</text>
</comment>
<comment type="catalytic activity">
    <reaction evidence="7">
        <text>L-cysteinyl-[prolipoprotein] + a 1,2-diacyl-sn-glycero-3-phospho-(1'-sn-glycerol) = an S-1,2-diacyl-sn-glyceryl-L-cysteinyl-[prolipoprotein] + sn-glycerol 1-phosphate + H(+)</text>
        <dbReference type="Rhea" id="RHEA:56712"/>
        <dbReference type="Rhea" id="RHEA-COMP:14679"/>
        <dbReference type="Rhea" id="RHEA-COMP:14680"/>
        <dbReference type="ChEBI" id="CHEBI:15378"/>
        <dbReference type="ChEBI" id="CHEBI:29950"/>
        <dbReference type="ChEBI" id="CHEBI:57685"/>
        <dbReference type="ChEBI" id="CHEBI:64716"/>
        <dbReference type="ChEBI" id="CHEBI:140658"/>
        <dbReference type="EC" id="2.5.1.145"/>
    </reaction>
</comment>
<evidence type="ECO:0000256" key="3">
    <source>
        <dbReference type="ARBA" id="ARBA00022679"/>
    </source>
</evidence>
<protein>
    <recommendedName>
        <fullName evidence="7">Phosphatidylglycerol--prolipoprotein diacylglyceryl transferase</fullName>
        <ecNumber evidence="7">2.5.1.145</ecNumber>
    </recommendedName>
</protein>
<proteinExistence type="inferred from homology"/>
<dbReference type="NCBIfam" id="TIGR00544">
    <property type="entry name" value="lgt"/>
    <property type="match status" value="1"/>
</dbReference>
<keyword evidence="2 7" id="KW-1003">Cell membrane</keyword>
<evidence type="ECO:0000256" key="1">
    <source>
        <dbReference type="ARBA" id="ARBA00007150"/>
    </source>
</evidence>
<feature type="transmembrane region" description="Helical" evidence="7">
    <location>
        <begin position="252"/>
        <end position="271"/>
    </location>
</feature>
<dbReference type="STRING" id="1562970.ING2E5B_1539"/>
<evidence type="ECO:0000256" key="6">
    <source>
        <dbReference type="ARBA" id="ARBA00023136"/>
    </source>
</evidence>
<dbReference type="GO" id="GO:0008961">
    <property type="term" value="F:phosphatidylglycerol-prolipoprotein diacylglyceryl transferase activity"/>
    <property type="evidence" value="ECO:0007669"/>
    <property type="project" value="UniProtKB-UniRule"/>
</dbReference>
<reference evidence="8 9" key="1">
    <citation type="submission" date="2014-08" db="EMBL/GenBank/DDBJ databases">
        <authorList>
            <person name="Wibberg D."/>
        </authorList>
    </citation>
    <scope>NUCLEOTIDE SEQUENCE [LARGE SCALE GENOMIC DNA]</scope>
    <source>
        <strain evidence="9">ING2-E5B</strain>
    </source>
</reference>
<name>A0A098C316_9BACT</name>
<dbReference type="InterPro" id="IPR001640">
    <property type="entry name" value="Lgt"/>
</dbReference>
<dbReference type="HAMAP" id="MF_01147">
    <property type="entry name" value="Lgt"/>
    <property type="match status" value="1"/>
</dbReference>
<evidence type="ECO:0000256" key="7">
    <source>
        <dbReference type="HAMAP-Rule" id="MF_01147"/>
    </source>
</evidence>
<dbReference type="UniPathway" id="UPA00664"/>
<evidence type="ECO:0000313" key="9">
    <source>
        <dbReference type="Proteomes" id="UP000032417"/>
    </source>
</evidence>
<feature type="transmembrane region" description="Helical" evidence="7">
    <location>
        <begin position="54"/>
        <end position="73"/>
    </location>
</feature>
<evidence type="ECO:0000313" key="8">
    <source>
        <dbReference type="EMBL" id="CEA16287.1"/>
    </source>
</evidence>
<feature type="transmembrane region" description="Helical" evidence="7">
    <location>
        <begin position="93"/>
        <end position="114"/>
    </location>
</feature>
<keyword evidence="8" id="KW-0449">Lipoprotein</keyword>
<feature type="transmembrane region" description="Helical" evidence="7">
    <location>
        <begin position="23"/>
        <end position="42"/>
    </location>
</feature>
<evidence type="ECO:0000256" key="5">
    <source>
        <dbReference type="ARBA" id="ARBA00022989"/>
    </source>
</evidence>
<keyword evidence="8" id="KW-0328">Glycosyltransferase</keyword>
<comment type="pathway">
    <text evidence="7">Protein modification; lipoprotein biosynthesis (diacylglyceryl transfer).</text>
</comment>
<keyword evidence="3 7" id="KW-0808">Transferase</keyword>
<evidence type="ECO:0000256" key="4">
    <source>
        <dbReference type="ARBA" id="ARBA00022692"/>
    </source>
</evidence>
<evidence type="ECO:0000256" key="2">
    <source>
        <dbReference type="ARBA" id="ARBA00022475"/>
    </source>
</evidence>
<comment type="subcellular location">
    <subcellularLocation>
        <location evidence="7">Cell membrane</location>
        <topology evidence="7">Multi-pass membrane protein</topology>
    </subcellularLocation>
</comment>
<dbReference type="PANTHER" id="PTHR30589">
    <property type="entry name" value="PROLIPOPROTEIN DIACYLGLYCERYL TRANSFERASE"/>
    <property type="match status" value="1"/>
</dbReference>
<keyword evidence="5 7" id="KW-1133">Transmembrane helix</keyword>
<keyword evidence="9" id="KW-1185">Reference proteome</keyword>
<dbReference type="EMBL" id="LN515532">
    <property type="protein sequence ID" value="CEA16287.1"/>
    <property type="molecule type" value="Genomic_DNA"/>
</dbReference>
<dbReference type="GO" id="GO:0005886">
    <property type="term" value="C:plasma membrane"/>
    <property type="evidence" value="ECO:0007669"/>
    <property type="project" value="UniProtKB-SubCell"/>
</dbReference>
<dbReference type="HOGENOM" id="CLU_013386_1_0_10"/>
<dbReference type="PANTHER" id="PTHR30589:SF0">
    <property type="entry name" value="PHOSPHATIDYLGLYCEROL--PROLIPOPROTEIN DIACYLGLYCERYL TRANSFERASE"/>
    <property type="match status" value="1"/>
</dbReference>
<accession>A0A098C316</accession>